<gene>
    <name evidence="2" type="ORF">CWI69_06225</name>
</gene>
<comment type="caution">
    <text evidence="2">The sequence shown here is derived from an EMBL/GenBank/DDBJ whole genome shotgun (WGS) entry which is preliminary data.</text>
</comment>
<keyword evidence="3" id="KW-1185">Reference proteome</keyword>
<proteinExistence type="predicted"/>
<keyword evidence="1" id="KW-0812">Transmembrane</keyword>
<reference evidence="3" key="1">
    <citation type="journal article" date="2018" name="Front. Microbiol.">
        <title>Genome-Based Analysis Reveals the Taxonomy and Diversity of the Family Idiomarinaceae.</title>
        <authorList>
            <person name="Liu Y."/>
            <person name="Lai Q."/>
            <person name="Shao Z."/>
        </authorList>
    </citation>
    <scope>NUCLEOTIDE SEQUENCE [LARGE SCALE GENOMIC DNA]</scope>
    <source>
        <strain evidence="3">BH195</strain>
    </source>
</reference>
<name>A0A432XVL2_9GAMM</name>
<keyword evidence="1" id="KW-0472">Membrane</keyword>
<dbReference type="Proteomes" id="UP000287198">
    <property type="component" value="Unassembled WGS sequence"/>
</dbReference>
<feature type="transmembrane region" description="Helical" evidence="1">
    <location>
        <begin position="12"/>
        <end position="31"/>
    </location>
</feature>
<feature type="transmembrane region" description="Helical" evidence="1">
    <location>
        <begin position="43"/>
        <end position="67"/>
    </location>
</feature>
<keyword evidence="1" id="KW-1133">Transmembrane helix</keyword>
<protein>
    <submittedName>
        <fullName evidence="2">Uncharacterized protein</fullName>
    </submittedName>
</protein>
<dbReference type="RefSeq" id="WP_126762972.1">
    <property type="nucleotide sequence ID" value="NZ_JBHLTZ010000012.1"/>
</dbReference>
<evidence type="ECO:0000313" key="3">
    <source>
        <dbReference type="Proteomes" id="UP000287198"/>
    </source>
</evidence>
<evidence type="ECO:0000256" key="1">
    <source>
        <dbReference type="SAM" id="Phobius"/>
    </source>
</evidence>
<organism evidence="2 3">
    <name type="scientific">Pseudidiomarina halophila</name>
    <dbReference type="NCBI Taxonomy" id="1449799"/>
    <lineage>
        <taxon>Bacteria</taxon>
        <taxon>Pseudomonadati</taxon>
        <taxon>Pseudomonadota</taxon>
        <taxon>Gammaproteobacteria</taxon>
        <taxon>Alteromonadales</taxon>
        <taxon>Idiomarinaceae</taxon>
        <taxon>Pseudidiomarina</taxon>
    </lineage>
</organism>
<accession>A0A432XVL2</accession>
<evidence type="ECO:0000313" key="2">
    <source>
        <dbReference type="EMBL" id="RUO52631.1"/>
    </source>
</evidence>
<dbReference type="AlphaFoldDB" id="A0A432XVL2"/>
<sequence>MKTKKKELNRRINALIAIAFVVFIIAAKLLLPHEEELKEFGALGATALVVFLSLISYAFEVLLYNLISNFKRNED</sequence>
<dbReference type="EMBL" id="PIPW01000002">
    <property type="protein sequence ID" value="RUO52631.1"/>
    <property type="molecule type" value="Genomic_DNA"/>
</dbReference>